<gene>
    <name evidence="2" type="ORF">WA026_006317</name>
</gene>
<dbReference type="AlphaFoldDB" id="A0AAW1TPH1"/>
<feature type="compositionally biased region" description="Acidic residues" evidence="1">
    <location>
        <begin position="123"/>
        <end position="135"/>
    </location>
</feature>
<sequence length="164" mass="19233">TDVWSDRHLKLSNTVVSFVNRDVTPRFCVPLRYSPGNVRGMWLCRCLRFCYQIYRPGTSGVERAASKENESVPVTKKRETWPRDKDQEEMMMEWLNESSESDSDNIDWNFIAESNHDSASEQEGSDSELAEEPEIEEQPSLLHWIQLARHEIFRCISSKNRFML</sequence>
<proteinExistence type="predicted"/>
<organism evidence="2 3">
    <name type="scientific">Henosepilachna vigintioctopunctata</name>
    <dbReference type="NCBI Taxonomy" id="420089"/>
    <lineage>
        <taxon>Eukaryota</taxon>
        <taxon>Metazoa</taxon>
        <taxon>Ecdysozoa</taxon>
        <taxon>Arthropoda</taxon>
        <taxon>Hexapoda</taxon>
        <taxon>Insecta</taxon>
        <taxon>Pterygota</taxon>
        <taxon>Neoptera</taxon>
        <taxon>Endopterygota</taxon>
        <taxon>Coleoptera</taxon>
        <taxon>Polyphaga</taxon>
        <taxon>Cucujiformia</taxon>
        <taxon>Coccinelloidea</taxon>
        <taxon>Coccinellidae</taxon>
        <taxon>Epilachninae</taxon>
        <taxon>Epilachnini</taxon>
        <taxon>Henosepilachna</taxon>
    </lineage>
</organism>
<feature type="non-terminal residue" evidence="2">
    <location>
        <position position="1"/>
    </location>
</feature>
<feature type="region of interest" description="Disordered" evidence="1">
    <location>
        <begin position="116"/>
        <end position="135"/>
    </location>
</feature>
<name>A0AAW1TPH1_9CUCU</name>
<keyword evidence="3" id="KW-1185">Reference proteome</keyword>
<comment type="caution">
    <text evidence="2">The sequence shown here is derived from an EMBL/GenBank/DDBJ whole genome shotgun (WGS) entry which is preliminary data.</text>
</comment>
<accession>A0AAW1TPH1</accession>
<evidence type="ECO:0000313" key="3">
    <source>
        <dbReference type="Proteomes" id="UP001431783"/>
    </source>
</evidence>
<evidence type="ECO:0000313" key="2">
    <source>
        <dbReference type="EMBL" id="KAK9870232.1"/>
    </source>
</evidence>
<evidence type="ECO:0000256" key="1">
    <source>
        <dbReference type="SAM" id="MobiDB-lite"/>
    </source>
</evidence>
<protein>
    <submittedName>
        <fullName evidence="2">Uncharacterized protein</fullName>
    </submittedName>
</protein>
<dbReference type="Proteomes" id="UP001431783">
    <property type="component" value="Unassembled WGS sequence"/>
</dbReference>
<dbReference type="EMBL" id="JARQZJ010000002">
    <property type="protein sequence ID" value="KAK9870232.1"/>
    <property type="molecule type" value="Genomic_DNA"/>
</dbReference>
<reference evidence="2 3" key="1">
    <citation type="submission" date="2023-03" db="EMBL/GenBank/DDBJ databases">
        <title>Genome insight into feeding habits of ladybird beetles.</title>
        <authorList>
            <person name="Li H.-S."/>
            <person name="Huang Y.-H."/>
            <person name="Pang H."/>
        </authorList>
    </citation>
    <scope>NUCLEOTIDE SEQUENCE [LARGE SCALE GENOMIC DNA]</scope>
    <source>
        <strain evidence="2">SYSU_2023b</strain>
        <tissue evidence="2">Whole body</tissue>
    </source>
</reference>